<dbReference type="Pfam" id="PF13946">
    <property type="entry name" value="DUF4214"/>
    <property type="match status" value="1"/>
</dbReference>
<proteinExistence type="predicted"/>
<dbReference type="InterPro" id="IPR025282">
    <property type="entry name" value="DUF4214"/>
</dbReference>
<name>A0A380ADA7_SERMA</name>
<reference evidence="2 3" key="1">
    <citation type="submission" date="2018-06" db="EMBL/GenBank/DDBJ databases">
        <authorList>
            <consortium name="Pathogen Informatics"/>
            <person name="Doyle S."/>
        </authorList>
    </citation>
    <scope>NUCLEOTIDE SEQUENCE [LARGE SCALE GENOMIC DNA]</scope>
    <source>
        <strain evidence="2 3">NCTC10211</strain>
    </source>
</reference>
<evidence type="ECO:0000259" key="1">
    <source>
        <dbReference type="Pfam" id="PF13946"/>
    </source>
</evidence>
<sequence>MFFFFNTIHGRTMGEIEFKLWSNESYINPNLNNNLFKITKELVTNTAPWPQLNDDWSINNSYEYNYPVQRQIDREHFVDNGNQALYPGSPSPSSTNETDSTADIQGIFHILGAGITRDVIEYWAPLINNHERTLLQATEKFINDRPYLSKVTNKTFIQKLFENGYERSASDNELNFYVNLLSTGISRGEIAIKLMNTLKESNNEQDHVAREHLKGASYVYKAGELPPLEYQEFIAELYLAGAGKKSKL</sequence>
<evidence type="ECO:0000313" key="3">
    <source>
        <dbReference type="Proteomes" id="UP000254765"/>
    </source>
</evidence>
<dbReference type="GO" id="GO:0006508">
    <property type="term" value="P:proteolysis"/>
    <property type="evidence" value="ECO:0007669"/>
    <property type="project" value="UniProtKB-KW"/>
</dbReference>
<dbReference type="AlphaFoldDB" id="A0A380ADA7"/>
<protein>
    <submittedName>
        <fullName evidence="2">ABC-type protease/lipase transport system, ATPase and permease components</fullName>
    </submittedName>
</protein>
<evidence type="ECO:0000313" key="2">
    <source>
        <dbReference type="EMBL" id="SUI78466.1"/>
    </source>
</evidence>
<dbReference type="GO" id="GO:0008233">
    <property type="term" value="F:peptidase activity"/>
    <property type="evidence" value="ECO:0007669"/>
    <property type="project" value="UniProtKB-KW"/>
</dbReference>
<keyword evidence="2" id="KW-0645">Protease</keyword>
<organism evidence="2 3">
    <name type="scientific">Serratia marcescens</name>
    <dbReference type="NCBI Taxonomy" id="615"/>
    <lineage>
        <taxon>Bacteria</taxon>
        <taxon>Pseudomonadati</taxon>
        <taxon>Pseudomonadota</taxon>
        <taxon>Gammaproteobacteria</taxon>
        <taxon>Enterobacterales</taxon>
        <taxon>Yersiniaceae</taxon>
        <taxon>Serratia</taxon>
    </lineage>
</organism>
<dbReference type="EMBL" id="UGYK01000002">
    <property type="protein sequence ID" value="SUI78466.1"/>
    <property type="molecule type" value="Genomic_DNA"/>
</dbReference>
<feature type="domain" description="DUF4214" evidence="1">
    <location>
        <begin position="147"/>
        <end position="195"/>
    </location>
</feature>
<gene>
    <name evidence="2" type="ORF">NCTC10211_04992</name>
</gene>
<dbReference type="Proteomes" id="UP000254765">
    <property type="component" value="Unassembled WGS sequence"/>
</dbReference>
<keyword evidence="2" id="KW-0378">Hydrolase</keyword>
<accession>A0A380ADA7</accession>